<dbReference type="InterPro" id="IPR003879">
    <property type="entry name" value="Butyrophylin_SPRY"/>
</dbReference>
<evidence type="ECO:0000259" key="1">
    <source>
        <dbReference type="PROSITE" id="PS50188"/>
    </source>
</evidence>
<proteinExistence type="predicted"/>
<dbReference type="PRINTS" id="PR01407">
    <property type="entry name" value="BUTYPHLNCDUF"/>
</dbReference>
<dbReference type="InterPro" id="IPR003877">
    <property type="entry name" value="SPRY_dom"/>
</dbReference>
<dbReference type="Pfam" id="PF00622">
    <property type="entry name" value="SPRY"/>
    <property type="match status" value="1"/>
</dbReference>
<accession>A0AA47MX50</accession>
<dbReference type="InterPro" id="IPR043136">
    <property type="entry name" value="B30.2/SPRY_sf"/>
</dbReference>
<comment type="caution">
    <text evidence="2">The sequence shown here is derived from an EMBL/GenBank/DDBJ whole genome shotgun (WGS) entry which is preliminary data.</text>
</comment>
<gene>
    <name evidence="2" type="primary">A33_1</name>
    <name evidence="3" type="synonym">A33_12</name>
    <name evidence="3" type="ORF">N1851_004880</name>
    <name evidence="2" type="ORF">N1851_011719</name>
</gene>
<name>A0AA47MX50_MERPO</name>
<dbReference type="PROSITE" id="PS50188">
    <property type="entry name" value="B302_SPRY"/>
    <property type="match status" value="1"/>
</dbReference>
<reference evidence="2" key="1">
    <citation type="journal article" date="2023" name="Front. Mar. Sci.">
        <title>A new Merluccius polli reference genome to investigate the effects of global change in West African waters.</title>
        <authorList>
            <person name="Mateo J.L."/>
            <person name="Blanco-Fernandez C."/>
            <person name="Garcia-Vazquez E."/>
            <person name="Machado-Schiaffino G."/>
        </authorList>
    </citation>
    <scope>NUCLEOTIDE SEQUENCE</scope>
    <source>
        <strain evidence="2">C29</strain>
        <tissue evidence="2">Fin</tissue>
    </source>
</reference>
<dbReference type="PANTHER" id="PTHR24103">
    <property type="entry name" value="E3 UBIQUITIN-PROTEIN LIGASE TRIM"/>
    <property type="match status" value="1"/>
</dbReference>
<dbReference type="InterPro" id="IPR013320">
    <property type="entry name" value="ConA-like_dom_sf"/>
</dbReference>
<evidence type="ECO:0000313" key="4">
    <source>
        <dbReference type="Proteomes" id="UP001174136"/>
    </source>
</evidence>
<dbReference type="InterPro" id="IPR001870">
    <property type="entry name" value="B30.2/SPRY"/>
</dbReference>
<evidence type="ECO:0000313" key="3">
    <source>
        <dbReference type="EMBL" id="KAK0153425.1"/>
    </source>
</evidence>
<dbReference type="InterPro" id="IPR050143">
    <property type="entry name" value="TRIM/RBCC"/>
</dbReference>
<dbReference type="AlphaFoldDB" id="A0AA47MX50"/>
<evidence type="ECO:0000313" key="2">
    <source>
        <dbReference type="EMBL" id="KAK0148313.1"/>
    </source>
</evidence>
<dbReference type="EMBL" id="JAOPHQ010002047">
    <property type="protein sequence ID" value="KAK0148313.1"/>
    <property type="molecule type" value="Genomic_DNA"/>
</dbReference>
<dbReference type="Pfam" id="PF13765">
    <property type="entry name" value="PRY"/>
    <property type="match status" value="1"/>
</dbReference>
<dbReference type="EMBL" id="JAOPHQ010000850">
    <property type="protein sequence ID" value="KAK0153425.1"/>
    <property type="molecule type" value="Genomic_DNA"/>
</dbReference>
<protein>
    <submittedName>
        <fullName evidence="2">Zinc-binding protein A33</fullName>
    </submittedName>
</protein>
<dbReference type="SMART" id="SM00589">
    <property type="entry name" value="PRY"/>
    <property type="match status" value="1"/>
</dbReference>
<keyword evidence="4" id="KW-1185">Reference proteome</keyword>
<organism evidence="2 4">
    <name type="scientific">Merluccius polli</name>
    <name type="common">Benguela hake</name>
    <name type="synonym">Merluccius cadenati</name>
    <dbReference type="NCBI Taxonomy" id="89951"/>
    <lineage>
        <taxon>Eukaryota</taxon>
        <taxon>Metazoa</taxon>
        <taxon>Chordata</taxon>
        <taxon>Craniata</taxon>
        <taxon>Vertebrata</taxon>
        <taxon>Euteleostomi</taxon>
        <taxon>Actinopterygii</taxon>
        <taxon>Neopterygii</taxon>
        <taxon>Teleostei</taxon>
        <taxon>Neoteleostei</taxon>
        <taxon>Acanthomorphata</taxon>
        <taxon>Zeiogadaria</taxon>
        <taxon>Gadariae</taxon>
        <taxon>Gadiformes</taxon>
        <taxon>Gadoidei</taxon>
        <taxon>Merlucciidae</taxon>
        <taxon>Merluccius</taxon>
    </lineage>
</organism>
<feature type="domain" description="B30.2/SPRY" evidence="1">
    <location>
        <begin position="1"/>
        <end position="184"/>
    </location>
</feature>
<dbReference type="SUPFAM" id="SSF49899">
    <property type="entry name" value="Concanavalin A-like lectins/glucanases"/>
    <property type="match status" value="1"/>
</dbReference>
<dbReference type="Proteomes" id="UP001174136">
    <property type="component" value="Unassembled WGS sequence"/>
</dbReference>
<dbReference type="Gene3D" id="2.60.120.920">
    <property type="match status" value="1"/>
</dbReference>
<dbReference type="InterPro" id="IPR006574">
    <property type="entry name" value="PRY"/>
</dbReference>
<sequence>MLCDPDLPSLQQYSVQVLLDPDTANPMVSVSEDGKQVKWERIRRLVPRKPQRFDCVLNVLAKEGFNTNSFDYEVQVKGKTEWNLGIASESINRKGDIRLSPQNGYWTIWLRKGHEYTANAEPAVVLNLKKQPQNIGCTFTEKLFPFFSPGANVDGNNSAPLIITPVIRKQRYDRWSDDEYDDDV</sequence>
<dbReference type="CDD" id="cd13733">
    <property type="entry name" value="SPRY_PRY_C-I_1"/>
    <property type="match status" value="1"/>
</dbReference>